<evidence type="ECO:0000313" key="2">
    <source>
        <dbReference type="EMBL" id="GMN42099.1"/>
    </source>
</evidence>
<name>A0AA88DHV2_FICCA</name>
<gene>
    <name evidence="2" type="ORF">TIFTF001_011321</name>
</gene>
<sequence length="47" mass="4917">MLQQSELKRGLSGGNGESNPGGRRGDASKHTILVNPSTPVVTRNVNS</sequence>
<keyword evidence="3" id="KW-1185">Reference proteome</keyword>
<protein>
    <submittedName>
        <fullName evidence="2">Uncharacterized protein</fullName>
    </submittedName>
</protein>
<reference evidence="2" key="1">
    <citation type="submission" date="2023-07" db="EMBL/GenBank/DDBJ databases">
        <title>draft genome sequence of fig (Ficus carica).</title>
        <authorList>
            <person name="Takahashi T."/>
            <person name="Nishimura K."/>
        </authorList>
    </citation>
    <scope>NUCLEOTIDE SEQUENCE</scope>
</reference>
<organism evidence="2 3">
    <name type="scientific">Ficus carica</name>
    <name type="common">Common fig</name>
    <dbReference type="NCBI Taxonomy" id="3494"/>
    <lineage>
        <taxon>Eukaryota</taxon>
        <taxon>Viridiplantae</taxon>
        <taxon>Streptophyta</taxon>
        <taxon>Embryophyta</taxon>
        <taxon>Tracheophyta</taxon>
        <taxon>Spermatophyta</taxon>
        <taxon>Magnoliopsida</taxon>
        <taxon>eudicotyledons</taxon>
        <taxon>Gunneridae</taxon>
        <taxon>Pentapetalae</taxon>
        <taxon>rosids</taxon>
        <taxon>fabids</taxon>
        <taxon>Rosales</taxon>
        <taxon>Moraceae</taxon>
        <taxon>Ficeae</taxon>
        <taxon>Ficus</taxon>
    </lineage>
</organism>
<feature type="region of interest" description="Disordered" evidence="1">
    <location>
        <begin position="1"/>
        <end position="47"/>
    </location>
</feature>
<evidence type="ECO:0000256" key="1">
    <source>
        <dbReference type="SAM" id="MobiDB-lite"/>
    </source>
</evidence>
<comment type="caution">
    <text evidence="2">The sequence shown here is derived from an EMBL/GenBank/DDBJ whole genome shotgun (WGS) entry which is preliminary data.</text>
</comment>
<feature type="compositionally biased region" description="Polar residues" evidence="1">
    <location>
        <begin position="34"/>
        <end position="47"/>
    </location>
</feature>
<proteinExistence type="predicted"/>
<dbReference type="EMBL" id="BTGU01000014">
    <property type="protein sequence ID" value="GMN42099.1"/>
    <property type="molecule type" value="Genomic_DNA"/>
</dbReference>
<dbReference type="Proteomes" id="UP001187192">
    <property type="component" value="Unassembled WGS sequence"/>
</dbReference>
<dbReference type="AlphaFoldDB" id="A0AA88DHV2"/>
<accession>A0AA88DHV2</accession>
<evidence type="ECO:0000313" key="3">
    <source>
        <dbReference type="Proteomes" id="UP001187192"/>
    </source>
</evidence>